<dbReference type="InterPro" id="IPR000182">
    <property type="entry name" value="GNAT_dom"/>
</dbReference>
<name>A0A495E7L8_9FLAO</name>
<comment type="caution">
    <text evidence="3">The sequence shown here is derived from an EMBL/GenBank/DDBJ whole genome shotgun (WGS) entry which is preliminary data.</text>
</comment>
<sequence>MSLQIIPYKPIHAKAFKDLNIAWLKKYFHVEEKDSQLLENCEDAIIKPGGYIFMAQYQNTIVGCFSYIIMKDGNYELGKMAVDQDYQGLKIGQQLVEFAINFAQEKKWPKILLYSSTKLDTALHIYEKYGFTHIPLEKNLPYVRSDVKMELILE</sequence>
<dbReference type="OrthoDB" id="1431064at2"/>
<evidence type="ECO:0000256" key="1">
    <source>
        <dbReference type="ARBA" id="ARBA00022679"/>
    </source>
</evidence>
<proteinExistence type="predicted"/>
<dbReference type="SUPFAM" id="SSF55729">
    <property type="entry name" value="Acyl-CoA N-acyltransferases (Nat)"/>
    <property type="match status" value="1"/>
</dbReference>
<dbReference type="Pfam" id="PF00583">
    <property type="entry name" value="Acetyltransf_1"/>
    <property type="match status" value="1"/>
</dbReference>
<protein>
    <submittedName>
        <fullName evidence="3">Acetyltransferase (GNAT) family protein</fullName>
    </submittedName>
</protein>
<dbReference type="PANTHER" id="PTHR13947">
    <property type="entry name" value="GNAT FAMILY N-ACETYLTRANSFERASE"/>
    <property type="match status" value="1"/>
</dbReference>
<evidence type="ECO:0000259" key="2">
    <source>
        <dbReference type="PROSITE" id="PS51186"/>
    </source>
</evidence>
<dbReference type="Proteomes" id="UP000269412">
    <property type="component" value="Unassembled WGS sequence"/>
</dbReference>
<dbReference type="EMBL" id="RBIQ01000008">
    <property type="protein sequence ID" value="RKR12935.1"/>
    <property type="molecule type" value="Genomic_DNA"/>
</dbReference>
<organism evidence="3 4">
    <name type="scientific">Maribacter vaceletii</name>
    <dbReference type="NCBI Taxonomy" id="1206816"/>
    <lineage>
        <taxon>Bacteria</taxon>
        <taxon>Pseudomonadati</taxon>
        <taxon>Bacteroidota</taxon>
        <taxon>Flavobacteriia</taxon>
        <taxon>Flavobacteriales</taxon>
        <taxon>Flavobacteriaceae</taxon>
        <taxon>Maribacter</taxon>
    </lineage>
</organism>
<dbReference type="PANTHER" id="PTHR13947:SF37">
    <property type="entry name" value="LD18367P"/>
    <property type="match status" value="1"/>
</dbReference>
<evidence type="ECO:0000313" key="4">
    <source>
        <dbReference type="Proteomes" id="UP000269412"/>
    </source>
</evidence>
<dbReference type="InterPro" id="IPR050769">
    <property type="entry name" value="NAT_camello-type"/>
</dbReference>
<dbReference type="GO" id="GO:0008080">
    <property type="term" value="F:N-acetyltransferase activity"/>
    <property type="evidence" value="ECO:0007669"/>
    <property type="project" value="InterPro"/>
</dbReference>
<dbReference type="AlphaFoldDB" id="A0A495E7L8"/>
<reference evidence="3 4" key="1">
    <citation type="submission" date="2018-10" db="EMBL/GenBank/DDBJ databases">
        <title>Genomic Encyclopedia of Archaeal and Bacterial Type Strains, Phase II (KMG-II): from individual species to whole genera.</title>
        <authorList>
            <person name="Goeker M."/>
        </authorList>
    </citation>
    <scope>NUCLEOTIDE SEQUENCE [LARGE SCALE GENOMIC DNA]</scope>
    <source>
        <strain evidence="3 4">DSM 25230</strain>
    </source>
</reference>
<dbReference type="InterPro" id="IPR016181">
    <property type="entry name" value="Acyl_CoA_acyltransferase"/>
</dbReference>
<dbReference type="RefSeq" id="WP_121066182.1">
    <property type="nucleotide sequence ID" value="NZ_RBIQ01000008.1"/>
</dbReference>
<feature type="domain" description="N-acetyltransferase" evidence="2">
    <location>
        <begin position="3"/>
        <end position="154"/>
    </location>
</feature>
<evidence type="ECO:0000313" key="3">
    <source>
        <dbReference type="EMBL" id="RKR12935.1"/>
    </source>
</evidence>
<dbReference type="CDD" id="cd04301">
    <property type="entry name" value="NAT_SF"/>
    <property type="match status" value="1"/>
</dbReference>
<gene>
    <name evidence="3" type="ORF">CLV91_1647</name>
</gene>
<keyword evidence="1 3" id="KW-0808">Transferase</keyword>
<keyword evidence="4" id="KW-1185">Reference proteome</keyword>
<dbReference type="Gene3D" id="3.40.630.30">
    <property type="match status" value="1"/>
</dbReference>
<accession>A0A495E7L8</accession>
<dbReference type="PROSITE" id="PS51186">
    <property type="entry name" value="GNAT"/>
    <property type="match status" value="1"/>
</dbReference>